<evidence type="ECO:0000313" key="4">
    <source>
        <dbReference type="EMBL" id="KAF8392484.1"/>
    </source>
</evidence>
<evidence type="ECO:0000256" key="3">
    <source>
        <dbReference type="PROSITE-ProRule" id="PRU00708"/>
    </source>
</evidence>
<comment type="similarity">
    <text evidence="2">Belongs to the PPR family. PCMP-E subfamily.</text>
</comment>
<dbReference type="InterPro" id="IPR011990">
    <property type="entry name" value="TPR-like_helical_dom_sf"/>
</dbReference>
<name>A0A834YNI6_TETSI</name>
<dbReference type="OrthoDB" id="601293at2759"/>
<dbReference type="OMA" id="RWAHEYV"/>
<dbReference type="EMBL" id="JABCRI010000016">
    <property type="protein sequence ID" value="KAF8392484.1"/>
    <property type="molecule type" value="Genomic_DNA"/>
</dbReference>
<feature type="repeat" description="PPR" evidence="3">
    <location>
        <begin position="260"/>
        <end position="290"/>
    </location>
</feature>
<feature type="repeat" description="PPR" evidence="3">
    <location>
        <begin position="526"/>
        <end position="560"/>
    </location>
</feature>
<dbReference type="GO" id="GO:0009451">
    <property type="term" value="P:RNA modification"/>
    <property type="evidence" value="ECO:0007669"/>
    <property type="project" value="InterPro"/>
</dbReference>
<feature type="repeat" description="PPR" evidence="3">
    <location>
        <begin position="159"/>
        <end position="193"/>
    </location>
</feature>
<feature type="repeat" description="PPR" evidence="3">
    <location>
        <begin position="392"/>
        <end position="422"/>
    </location>
</feature>
<dbReference type="Pfam" id="PF01535">
    <property type="entry name" value="PPR"/>
    <property type="match status" value="7"/>
</dbReference>
<dbReference type="PANTHER" id="PTHR47926:SF407">
    <property type="entry name" value="(WILD MALAYSIAN BANANA) HYPOTHETICAL PROTEIN"/>
    <property type="match status" value="1"/>
</dbReference>
<dbReference type="InterPro" id="IPR002885">
    <property type="entry name" value="PPR_rpt"/>
</dbReference>
<feature type="repeat" description="PPR" evidence="3">
    <location>
        <begin position="423"/>
        <end position="457"/>
    </location>
</feature>
<evidence type="ECO:0000256" key="1">
    <source>
        <dbReference type="ARBA" id="ARBA00022737"/>
    </source>
</evidence>
<sequence length="705" mass="78072">MINALRPSTFLRYLILSSSFSRSKRKWFSTIPRKNPPQLPNRPEDHLRLFFHARKNQQYPTSEFALVSALKSCSSLLAISLGDQIHSLALKSGLNSNIFIQNSLINLYVKCGHVETARSIFDSCSLLNTAACNIMIAGYMKLRRLQDARQMFEITPDRDCVSFTTMIMGLAQNDYFVEALEVFKEMLVNGVTPNEVTLASVISAYSHVGEIQNGGMIHAIVIKLGLEAFNLVSTNLVHMYSLCSDIGAAKIIFDKMPERNIVTWNVMLNGYSKVGYVDLARDLFERIPVKDVVSWGTIISGYVRVGKLDEASTMYREMLRAGVGPNEVMIVDLVSACGRSAAIDEGQQFHSIIIRIGMDYHAFIQATIIHFYAACCKINLACLQFELGNKDNVSSWNALIVGFVRNGMVTSARQIFNEMLERDVISWSSMISGHAQNGQPQLALELFHEMVASGIQPNEITMVSILSAIATSGTLEHGRWAHDYIHNNSIPLNDNLSAGLIDMYAKCGSINKALEVFYQIRDKAASVSPWNAIICGLAMHGHADMSLRVFSDLQGAHLIPNSITFIGVLTACCHAGLVEAGKRYFKCMKKEYNIEPSIKHYGCMVDLLGRAGRLEEAEQLTVSMPMKADVVIWGTLLAACRTHGNVEIGERAAENLAKLEPAHGAGRVLLSNIYADAGRWDDVILVRRVMQNQRMTKLPGCSGVV</sequence>
<proteinExistence type="inferred from homology"/>
<reference evidence="4 5" key="1">
    <citation type="submission" date="2020-04" db="EMBL/GenBank/DDBJ databases">
        <title>Plant Genome Project.</title>
        <authorList>
            <person name="Zhang R.-G."/>
        </authorList>
    </citation>
    <scope>NUCLEOTIDE SEQUENCE [LARGE SCALE GENOMIC DNA]</scope>
    <source>
        <strain evidence="4">YNK0</strain>
        <tissue evidence="4">Leaf</tissue>
    </source>
</reference>
<dbReference type="Gene3D" id="1.25.40.10">
    <property type="entry name" value="Tetratricopeptide repeat domain"/>
    <property type="match status" value="5"/>
</dbReference>
<dbReference type="InterPro" id="IPR046960">
    <property type="entry name" value="PPR_At4g14850-like_plant"/>
</dbReference>
<dbReference type="Proteomes" id="UP000655225">
    <property type="component" value="Unassembled WGS sequence"/>
</dbReference>
<dbReference type="PANTHER" id="PTHR47926">
    <property type="entry name" value="PENTATRICOPEPTIDE REPEAT-CONTAINING PROTEIN"/>
    <property type="match status" value="1"/>
</dbReference>
<dbReference type="FunFam" id="1.25.40.10:FF:000212">
    <property type="entry name" value="Pentatricopeptide repeat-containing protein At2g03380, mitochondrial"/>
    <property type="match status" value="1"/>
</dbReference>
<gene>
    <name evidence="4" type="ORF">HHK36_022826</name>
</gene>
<dbReference type="Pfam" id="PF20431">
    <property type="entry name" value="E_motif"/>
    <property type="match status" value="1"/>
</dbReference>
<dbReference type="AlphaFoldDB" id="A0A834YNI6"/>
<keyword evidence="5" id="KW-1185">Reference proteome</keyword>
<accession>A0A834YNI6</accession>
<keyword evidence="1" id="KW-0677">Repeat</keyword>
<dbReference type="Pfam" id="PF13041">
    <property type="entry name" value="PPR_2"/>
    <property type="match status" value="3"/>
</dbReference>
<dbReference type="InterPro" id="IPR046848">
    <property type="entry name" value="E_motif"/>
</dbReference>
<protein>
    <submittedName>
        <fullName evidence="4">Uncharacterized protein</fullName>
    </submittedName>
</protein>
<dbReference type="FunFam" id="1.25.40.10:FF:000442">
    <property type="entry name" value="Pentatricopeptide repeat-containing protein At3g49710"/>
    <property type="match status" value="1"/>
</dbReference>
<evidence type="ECO:0000313" key="5">
    <source>
        <dbReference type="Proteomes" id="UP000655225"/>
    </source>
</evidence>
<dbReference type="FunFam" id="1.25.40.10:FF:000348">
    <property type="entry name" value="Pentatricopeptide repeat-containing protein chloroplastic"/>
    <property type="match status" value="1"/>
</dbReference>
<dbReference type="PROSITE" id="PS51375">
    <property type="entry name" value="PPR"/>
    <property type="match status" value="6"/>
</dbReference>
<evidence type="ECO:0000256" key="2">
    <source>
        <dbReference type="ARBA" id="ARBA00061659"/>
    </source>
</evidence>
<dbReference type="GO" id="GO:0003723">
    <property type="term" value="F:RNA binding"/>
    <property type="evidence" value="ECO:0007669"/>
    <property type="project" value="InterPro"/>
</dbReference>
<dbReference type="NCBIfam" id="TIGR00756">
    <property type="entry name" value="PPR"/>
    <property type="match status" value="6"/>
</dbReference>
<organism evidence="4 5">
    <name type="scientific">Tetracentron sinense</name>
    <name type="common">Spur-leaf</name>
    <dbReference type="NCBI Taxonomy" id="13715"/>
    <lineage>
        <taxon>Eukaryota</taxon>
        <taxon>Viridiplantae</taxon>
        <taxon>Streptophyta</taxon>
        <taxon>Embryophyta</taxon>
        <taxon>Tracheophyta</taxon>
        <taxon>Spermatophyta</taxon>
        <taxon>Magnoliopsida</taxon>
        <taxon>Trochodendrales</taxon>
        <taxon>Trochodendraceae</taxon>
        <taxon>Tetracentron</taxon>
    </lineage>
</organism>
<comment type="caution">
    <text evidence="4">The sequence shown here is derived from an EMBL/GenBank/DDBJ whole genome shotgun (WGS) entry which is preliminary data.</text>
</comment>
<feature type="repeat" description="PPR" evidence="3">
    <location>
        <begin position="291"/>
        <end position="325"/>
    </location>
</feature>